<gene>
    <name evidence="2" type="ORF">POPTR_011G086000</name>
</gene>
<evidence type="ECO:0000313" key="3">
    <source>
        <dbReference type="Proteomes" id="UP000006729"/>
    </source>
</evidence>
<dbReference type="AlphaFoldDB" id="A0A2K1YHF6"/>
<feature type="region of interest" description="Disordered" evidence="1">
    <location>
        <begin position="131"/>
        <end position="185"/>
    </location>
</feature>
<keyword evidence="3" id="KW-1185">Reference proteome</keyword>
<dbReference type="InParanoid" id="A0A2K1YHF6"/>
<evidence type="ECO:0000256" key="1">
    <source>
        <dbReference type="SAM" id="MobiDB-lite"/>
    </source>
</evidence>
<dbReference type="Proteomes" id="UP000006729">
    <property type="component" value="Chromosome 11"/>
</dbReference>
<protein>
    <submittedName>
        <fullName evidence="2">Uncharacterized protein</fullName>
    </submittedName>
</protein>
<feature type="compositionally biased region" description="Low complexity" evidence="1">
    <location>
        <begin position="133"/>
        <end position="144"/>
    </location>
</feature>
<dbReference type="EMBL" id="CM009300">
    <property type="protein sequence ID" value="PNT12449.1"/>
    <property type="molecule type" value="Genomic_DNA"/>
</dbReference>
<name>A0A2K1YHF6_POPTR</name>
<evidence type="ECO:0000313" key="2">
    <source>
        <dbReference type="EMBL" id="PNT12449.1"/>
    </source>
</evidence>
<organism evidence="2 3">
    <name type="scientific">Populus trichocarpa</name>
    <name type="common">Western balsam poplar</name>
    <name type="synonym">Populus balsamifera subsp. trichocarpa</name>
    <dbReference type="NCBI Taxonomy" id="3694"/>
    <lineage>
        <taxon>Eukaryota</taxon>
        <taxon>Viridiplantae</taxon>
        <taxon>Streptophyta</taxon>
        <taxon>Embryophyta</taxon>
        <taxon>Tracheophyta</taxon>
        <taxon>Spermatophyta</taxon>
        <taxon>Magnoliopsida</taxon>
        <taxon>eudicotyledons</taxon>
        <taxon>Gunneridae</taxon>
        <taxon>Pentapetalae</taxon>
        <taxon>rosids</taxon>
        <taxon>fabids</taxon>
        <taxon>Malpighiales</taxon>
        <taxon>Salicaceae</taxon>
        <taxon>Saliceae</taxon>
        <taxon>Populus</taxon>
    </lineage>
</organism>
<reference evidence="2 3" key="1">
    <citation type="journal article" date="2006" name="Science">
        <title>The genome of black cottonwood, Populus trichocarpa (Torr. &amp; Gray).</title>
        <authorList>
            <person name="Tuskan G.A."/>
            <person name="Difazio S."/>
            <person name="Jansson S."/>
            <person name="Bohlmann J."/>
            <person name="Grigoriev I."/>
            <person name="Hellsten U."/>
            <person name="Putnam N."/>
            <person name="Ralph S."/>
            <person name="Rombauts S."/>
            <person name="Salamov A."/>
            <person name="Schein J."/>
            <person name="Sterck L."/>
            <person name="Aerts A."/>
            <person name="Bhalerao R.R."/>
            <person name="Bhalerao R.P."/>
            <person name="Blaudez D."/>
            <person name="Boerjan W."/>
            <person name="Brun A."/>
            <person name="Brunner A."/>
            <person name="Busov V."/>
            <person name="Campbell M."/>
            <person name="Carlson J."/>
            <person name="Chalot M."/>
            <person name="Chapman J."/>
            <person name="Chen G.L."/>
            <person name="Cooper D."/>
            <person name="Coutinho P.M."/>
            <person name="Couturier J."/>
            <person name="Covert S."/>
            <person name="Cronk Q."/>
            <person name="Cunningham R."/>
            <person name="Davis J."/>
            <person name="Degroeve S."/>
            <person name="Dejardin A."/>
            <person name="Depamphilis C."/>
            <person name="Detter J."/>
            <person name="Dirks B."/>
            <person name="Dubchak I."/>
            <person name="Duplessis S."/>
            <person name="Ehlting J."/>
            <person name="Ellis B."/>
            <person name="Gendler K."/>
            <person name="Goodstein D."/>
            <person name="Gribskov M."/>
            <person name="Grimwood J."/>
            <person name="Groover A."/>
            <person name="Gunter L."/>
            <person name="Hamberger B."/>
            <person name="Heinze B."/>
            <person name="Helariutta Y."/>
            <person name="Henrissat B."/>
            <person name="Holligan D."/>
            <person name="Holt R."/>
            <person name="Huang W."/>
            <person name="Islam-Faridi N."/>
            <person name="Jones S."/>
            <person name="Jones-Rhoades M."/>
            <person name="Jorgensen R."/>
            <person name="Joshi C."/>
            <person name="Kangasjarvi J."/>
            <person name="Karlsson J."/>
            <person name="Kelleher C."/>
            <person name="Kirkpatrick R."/>
            <person name="Kirst M."/>
            <person name="Kohler A."/>
            <person name="Kalluri U."/>
            <person name="Larimer F."/>
            <person name="Leebens-Mack J."/>
            <person name="Leple J.C."/>
            <person name="Locascio P."/>
            <person name="Lou Y."/>
            <person name="Lucas S."/>
            <person name="Martin F."/>
            <person name="Montanini B."/>
            <person name="Napoli C."/>
            <person name="Nelson D.R."/>
            <person name="Nelson C."/>
            <person name="Nieminen K."/>
            <person name="Nilsson O."/>
            <person name="Pereda V."/>
            <person name="Peter G."/>
            <person name="Philippe R."/>
            <person name="Pilate G."/>
            <person name="Poliakov A."/>
            <person name="Razumovskaya J."/>
            <person name="Richardson P."/>
            <person name="Rinaldi C."/>
            <person name="Ritland K."/>
            <person name="Rouze P."/>
            <person name="Ryaboy D."/>
            <person name="Schmutz J."/>
            <person name="Schrader J."/>
            <person name="Segerman B."/>
            <person name="Shin H."/>
            <person name="Siddiqui A."/>
            <person name="Sterky F."/>
            <person name="Terry A."/>
            <person name="Tsai C.J."/>
            <person name="Uberbacher E."/>
            <person name="Unneberg P."/>
            <person name="Vahala J."/>
            <person name="Wall K."/>
            <person name="Wessler S."/>
            <person name="Yang G."/>
            <person name="Yin T."/>
            <person name="Douglas C."/>
            <person name="Marra M."/>
            <person name="Sandberg G."/>
            <person name="Van de Peer Y."/>
            <person name="Rokhsar D."/>
        </authorList>
    </citation>
    <scope>NUCLEOTIDE SEQUENCE [LARGE SCALE GENOMIC DNA]</scope>
    <source>
        <strain evidence="3">cv. Nisqually</strain>
    </source>
</reference>
<sequence length="185" mass="20645">MEETKLKMVVDRTNSEYNLFNNLQWQEVGNRKKSNHKTMPSSSGVAEGTQLVNDEVNEVIYCIMDRPSNELLNFESSICQSLPQENVDPEVCMNISVLPYPSSLATCEDCMEAEVKNIKVQNVSDDDFPKATSPSLQFSLSSSSIDNQLRSKAKDSFEDRKKKGSGGSNKKKKKKSGSLHRGNLS</sequence>
<accession>A0A2K1YHF6</accession>
<feature type="compositionally biased region" description="Basic residues" evidence="1">
    <location>
        <begin position="169"/>
        <end position="178"/>
    </location>
</feature>
<feature type="compositionally biased region" description="Basic and acidic residues" evidence="1">
    <location>
        <begin position="152"/>
        <end position="161"/>
    </location>
</feature>
<proteinExistence type="predicted"/>